<gene>
    <name evidence="2" type="ORF">KVV02_008837</name>
</gene>
<protein>
    <submittedName>
        <fullName evidence="2">Uncharacterized protein</fullName>
    </submittedName>
</protein>
<reference evidence="2" key="1">
    <citation type="submission" date="2021-07" db="EMBL/GenBank/DDBJ databases">
        <title>Draft genome of Mortierella alpina, strain LL118, isolated from an aspen leaf litter sample.</title>
        <authorList>
            <person name="Yang S."/>
            <person name="Vinatzer B.A."/>
        </authorList>
    </citation>
    <scope>NUCLEOTIDE SEQUENCE</scope>
    <source>
        <strain evidence="2">LL118</strain>
    </source>
</reference>
<comment type="caution">
    <text evidence="2">The sequence shown here is derived from an EMBL/GenBank/DDBJ whole genome shotgun (WGS) entry which is preliminary data.</text>
</comment>
<evidence type="ECO:0000313" key="3">
    <source>
        <dbReference type="Proteomes" id="UP000717515"/>
    </source>
</evidence>
<proteinExistence type="predicted"/>
<accession>A0A9P8CXL2</accession>
<evidence type="ECO:0000256" key="1">
    <source>
        <dbReference type="SAM" id="MobiDB-lite"/>
    </source>
</evidence>
<dbReference type="Proteomes" id="UP000717515">
    <property type="component" value="Unassembled WGS sequence"/>
</dbReference>
<dbReference type="EMBL" id="JAIFTL010000101">
    <property type="protein sequence ID" value="KAG9323437.1"/>
    <property type="molecule type" value="Genomic_DNA"/>
</dbReference>
<name>A0A9P8CXL2_MORAP</name>
<feature type="compositionally biased region" description="Basic and acidic residues" evidence="1">
    <location>
        <begin position="1"/>
        <end position="16"/>
    </location>
</feature>
<dbReference type="AlphaFoldDB" id="A0A9P8CXL2"/>
<organism evidence="2 3">
    <name type="scientific">Mortierella alpina</name>
    <name type="common">Oleaginous fungus</name>
    <name type="synonym">Mortierella renispora</name>
    <dbReference type="NCBI Taxonomy" id="64518"/>
    <lineage>
        <taxon>Eukaryota</taxon>
        <taxon>Fungi</taxon>
        <taxon>Fungi incertae sedis</taxon>
        <taxon>Mucoromycota</taxon>
        <taxon>Mortierellomycotina</taxon>
        <taxon>Mortierellomycetes</taxon>
        <taxon>Mortierellales</taxon>
        <taxon>Mortierellaceae</taxon>
        <taxon>Mortierella</taxon>
    </lineage>
</organism>
<sequence>MPSRARLVEDQDDHSHPSSSFAEGGAVLSTIDMKKGRSATHDQVSLFYILNSHLPPSHQMSFMPESGFADQYVSITERHFMEAWCAQEDVKDRCRPGQLQEALAHLSNHPGDLFFQLSMGKQNYTKHTTLVASDTECEATYDRALWIPHGEMQERLQEITEQMTDRDQHKEARELLKDLYREHIPGPTVYKELIDNDETCSKYVLTGTICTNGYDLQVLAYSLVTPKPPSHPQVNTTRSKLEDEAIAFADQESIDKALADQSDDYIIISQGAQQHCTTQYFCGLEHAKRKVRYDVQYPGEPTFTSRSVQVIEAHIQSIECPQAQEGDQTPAQQALAASIQTHVVSIL</sequence>
<feature type="region of interest" description="Disordered" evidence="1">
    <location>
        <begin position="1"/>
        <end position="23"/>
    </location>
</feature>
<evidence type="ECO:0000313" key="2">
    <source>
        <dbReference type="EMBL" id="KAG9323437.1"/>
    </source>
</evidence>